<dbReference type="EMBL" id="KC246909">
    <property type="protein sequence ID" value="AHF26531.1"/>
    <property type="molecule type" value="Genomic_DNA"/>
</dbReference>
<name>W0FNM6_9BACT</name>
<organism evidence="1">
    <name type="scientific">uncultured bacterium Contig226</name>
    <dbReference type="NCBI Taxonomy" id="1393539"/>
    <lineage>
        <taxon>Bacteria</taxon>
        <taxon>environmental samples</taxon>
    </lineage>
</organism>
<keyword evidence="1" id="KW-0418">Kinase</keyword>
<proteinExistence type="predicted"/>
<reference evidence="1" key="1">
    <citation type="journal article" date="2013" name="PLoS ONE">
        <title>Metagenomic insights into the carbohydrate-active enzymes carried by the microorganisms adhering to solid digesta in the rumen of cows.</title>
        <authorList>
            <person name="Wang L."/>
            <person name="Hatem A."/>
            <person name="Catalyurek U.V."/>
            <person name="Morrison M."/>
            <person name="Yu Z."/>
        </authorList>
    </citation>
    <scope>NUCLEOTIDE SEQUENCE</scope>
</reference>
<sequence length="135" mass="15628">MFRALALVLWLLIAFSSVFYIVNALHQRESEIRQEFNLSSDQAQRFIQRTSDVMKELKYIAENRLSAENGVLSPRGRETQADVPAFEPLFADSDCSAMSNTWRGSLESLAWFMRYWRDNFSAAYDLNRVFLIGSD</sequence>
<dbReference type="AlphaFoldDB" id="W0FNM6"/>
<dbReference type="GO" id="GO:0016301">
    <property type="term" value="F:kinase activity"/>
    <property type="evidence" value="ECO:0007669"/>
    <property type="project" value="UniProtKB-KW"/>
</dbReference>
<keyword evidence="1" id="KW-0808">Transferase</keyword>
<evidence type="ECO:0000313" key="1">
    <source>
        <dbReference type="EMBL" id="AHF26531.1"/>
    </source>
</evidence>
<accession>W0FNM6</accession>
<protein>
    <submittedName>
        <fullName evidence="1">Hybrid sensory kinase in two-component regulatory system with RcsB and YojN</fullName>
    </submittedName>
</protein>